<reference evidence="10" key="1">
    <citation type="journal article" date="2021" name="Viruses">
        <title>Novel Viruses That Lyse Plant and Human Strains of Kosakonia cowanii.</title>
        <authorList>
            <person name="Petrzik K."/>
            <person name="Brazdova S."/>
            <person name="Krawczyk K."/>
        </authorList>
    </citation>
    <scope>NUCLEOTIDE SEQUENCE</scope>
</reference>
<evidence type="ECO:0000256" key="6">
    <source>
        <dbReference type="ARBA" id="ARBA00034316"/>
    </source>
</evidence>
<evidence type="ECO:0000256" key="1">
    <source>
        <dbReference type="ARBA" id="ARBA00022801"/>
    </source>
</evidence>
<dbReference type="InterPro" id="IPR056175">
    <property type="entry name" value="Acb1-like_C"/>
</dbReference>
<name>A0AAE7WFA1_9CAUD</name>
<comment type="catalytic activity">
    <reaction evidence="3">
        <text>3',3',3'-c-tri-AMP + H2O = A[3'-5']pA[3'-5']pAp[3'] + H(+)</text>
        <dbReference type="Rhea" id="RHEA:72859"/>
        <dbReference type="ChEBI" id="CHEBI:15377"/>
        <dbReference type="ChEBI" id="CHEBI:15378"/>
        <dbReference type="ChEBI" id="CHEBI:192523"/>
        <dbReference type="ChEBI" id="CHEBI:192530"/>
    </reaction>
    <physiologicalReaction direction="left-to-right" evidence="3">
        <dbReference type="Rhea" id="RHEA:72860"/>
    </physiologicalReaction>
</comment>
<keyword evidence="1" id="KW-0378">Hydrolase</keyword>
<evidence type="ECO:0000259" key="9">
    <source>
        <dbReference type="Pfam" id="PF23474"/>
    </source>
</evidence>
<comment type="catalytic activity">
    <reaction evidence="8">
        <text>3',3'-cUAMP + H2O = U[3'-5']pAp[3'] + H(+)</text>
        <dbReference type="Rhea" id="RHEA:72835"/>
        <dbReference type="ChEBI" id="CHEBI:15377"/>
        <dbReference type="ChEBI" id="CHEBI:15378"/>
        <dbReference type="ChEBI" id="CHEBI:143809"/>
        <dbReference type="ChEBI" id="CHEBI:192498"/>
    </reaction>
    <physiologicalReaction direction="left-to-right" evidence="8">
        <dbReference type="Rhea" id="RHEA:72836"/>
    </physiologicalReaction>
</comment>
<dbReference type="EMBL" id="MZ348422">
    <property type="protein sequence ID" value="QYN80028.1"/>
    <property type="molecule type" value="Genomic_DNA"/>
</dbReference>
<comment type="catalytic activity">
    <reaction evidence="2">
        <text>3',3',3'-cAAG + H2O = G[3'-5']pA[3'-5']pAp[3'] + H(+)</text>
        <dbReference type="Rhea" id="RHEA:72863"/>
        <dbReference type="ChEBI" id="CHEBI:15377"/>
        <dbReference type="ChEBI" id="CHEBI:15378"/>
        <dbReference type="ChEBI" id="CHEBI:143810"/>
        <dbReference type="ChEBI" id="CHEBI:192532"/>
    </reaction>
    <physiologicalReaction direction="left-to-right" evidence="2">
        <dbReference type="Rhea" id="RHEA:72864"/>
    </physiologicalReaction>
</comment>
<keyword evidence="11" id="KW-1185">Reference proteome</keyword>
<dbReference type="GO" id="GO:0016787">
    <property type="term" value="F:hydrolase activity"/>
    <property type="evidence" value="ECO:0007669"/>
    <property type="project" value="UniProtKB-KW"/>
</dbReference>
<dbReference type="KEGG" id="vg:77953205"/>
<evidence type="ECO:0000313" key="11">
    <source>
        <dbReference type="Proteomes" id="UP000828443"/>
    </source>
</evidence>
<dbReference type="RefSeq" id="YP_010676840.1">
    <property type="nucleotide sequence ID" value="NC_071015.1"/>
</dbReference>
<dbReference type="GeneID" id="77953205"/>
<dbReference type="Pfam" id="PF23474">
    <property type="entry name" value="Acb1"/>
    <property type="match status" value="1"/>
</dbReference>
<dbReference type="Proteomes" id="UP000828443">
    <property type="component" value="Segment"/>
</dbReference>
<evidence type="ECO:0000256" key="8">
    <source>
        <dbReference type="ARBA" id="ARBA00048123"/>
    </source>
</evidence>
<evidence type="ECO:0000256" key="7">
    <source>
        <dbReference type="ARBA" id="ARBA00034343"/>
    </source>
</evidence>
<sequence length="245" mass="27323">MPIVHQTELVKVRRKTDDVDQYKVYDNDNVRQAKIEFTTNGVTEEILLAILLDRFKEKHKGSETALTKHIADCLESAQAGLTNETVIKVKKLMSGHGYAELQVDLGSGSKLYGAIVPALPEGADLIPINRLHSTIMYDKRNPDVYPTKNDKVYTAKVVGVKMLGDPGSRWRACALELDSPAVQARHKELKEGGFQHSFDGLLLHVSLCYGEQAAVIYPVIKELFDDGKLPESVVLCKETWDECKD</sequence>
<evidence type="ECO:0000256" key="2">
    <source>
        <dbReference type="ARBA" id="ARBA00034233"/>
    </source>
</evidence>
<comment type="similarity">
    <text evidence="6">Belongs to the anti-CBASS protein Acb1 family.</text>
</comment>
<comment type="catalytic activity">
    <reaction evidence="4">
        <text>3',3',3'-cAAG + H2O = A[3'-5']pG[3'-5']pAp[3'] + H(+)</text>
        <dbReference type="Rhea" id="RHEA:72867"/>
        <dbReference type="ChEBI" id="CHEBI:15377"/>
        <dbReference type="ChEBI" id="CHEBI:15378"/>
        <dbReference type="ChEBI" id="CHEBI:143810"/>
        <dbReference type="ChEBI" id="CHEBI:192533"/>
    </reaction>
    <physiologicalReaction direction="left-to-right" evidence="4">
        <dbReference type="Rhea" id="RHEA:72868"/>
    </physiologicalReaction>
</comment>
<feature type="domain" description="Anti-CBASS protein Acb1-like C-terminal" evidence="9">
    <location>
        <begin position="126"/>
        <end position="214"/>
    </location>
</feature>
<evidence type="ECO:0000256" key="4">
    <source>
        <dbReference type="ARBA" id="ARBA00034244"/>
    </source>
</evidence>
<proteinExistence type="inferred from homology"/>
<comment type="catalytic activity">
    <reaction evidence="5">
        <text>3',3'-cGAMP + H2O = G[3'-5']pAp[3'] + H(+)</text>
        <dbReference type="Rhea" id="RHEA:72831"/>
        <dbReference type="ChEBI" id="CHEBI:15377"/>
        <dbReference type="ChEBI" id="CHEBI:15378"/>
        <dbReference type="ChEBI" id="CHEBI:71501"/>
        <dbReference type="ChEBI" id="CHEBI:192497"/>
    </reaction>
    <physiologicalReaction direction="left-to-right" evidence="5">
        <dbReference type="Rhea" id="RHEA:72832"/>
    </physiologicalReaction>
</comment>
<evidence type="ECO:0000256" key="3">
    <source>
        <dbReference type="ARBA" id="ARBA00034240"/>
    </source>
</evidence>
<accession>A0AAE7WFA1</accession>
<evidence type="ECO:0000313" key="10">
    <source>
        <dbReference type="EMBL" id="QYN80028.1"/>
    </source>
</evidence>
<organism evidence="10 11">
    <name type="scientific">Kosakonia phage Kc263</name>
    <dbReference type="NCBI Taxonomy" id="2863194"/>
    <lineage>
        <taxon>Viruses</taxon>
        <taxon>Duplodnaviria</taxon>
        <taxon>Heunggongvirae</taxon>
        <taxon>Uroviricota</taxon>
        <taxon>Caudoviricetes</taxon>
        <taxon>Chimalliviridae</taxon>
        <taxon>Branisovskavirus</taxon>
        <taxon>Branisovskavirus Kc263</taxon>
    </lineage>
</organism>
<evidence type="ECO:0000256" key="5">
    <source>
        <dbReference type="ARBA" id="ARBA00034283"/>
    </source>
</evidence>
<protein>
    <recommendedName>
        <fullName evidence="7">Anti-CBASS protein Acb1</fullName>
    </recommendedName>
</protein>